<evidence type="ECO:0000256" key="4">
    <source>
        <dbReference type="ARBA" id="ARBA00022989"/>
    </source>
</evidence>
<feature type="transmembrane region" description="Helical" evidence="6">
    <location>
        <begin position="153"/>
        <end position="173"/>
    </location>
</feature>
<evidence type="ECO:0000256" key="3">
    <source>
        <dbReference type="ARBA" id="ARBA00022824"/>
    </source>
</evidence>
<comment type="subcellular location">
    <subcellularLocation>
        <location evidence="1">Endoplasmic reticulum membrane</location>
        <topology evidence="1">Multi-pass membrane protein</topology>
    </subcellularLocation>
</comment>
<gene>
    <name evidence="7" type="ORF">BG006_006163</name>
</gene>
<dbReference type="PANTHER" id="PTHR31394">
    <property type="entry name" value="TRANSMEMBRANE PROTEIN 199"/>
    <property type="match status" value="1"/>
</dbReference>
<evidence type="ECO:0008006" key="9">
    <source>
        <dbReference type="Google" id="ProtNLM"/>
    </source>
</evidence>
<evidence type="ECO:0000256" key="2">
    <source>
        <dbReference type="ARBA" id="ARBA00022692"/>
    </source>
</evidence>
<dbReference type="PANTHER" id="PTHR31394:SF1">
    <property type="entry name" value="TRANSMEMBRANE PROTEIN 199"/>
    <property type="match status" value="1"/>
</dbReference>
<dbReference type="GO" id="GO:0005789">
    <property type="term" value="C:endoplasmic reticulum membrane"/>
    <property type="evidence" value="ECO:0007669"/>
    <property type="project" value="UniProtKB-SubCell"/>
</dbReference>
<dbReference type="GO" id="GO:0070072">
    <property type="term" value="P:vacuolar proton-transporting V-type ATPase complex assembly"/>
    <property type="evidence" value="ECO:0007669"/>
    <property type="project" value="InterPro"/>
</dbReference>
<evidence type="ECO:0000313" key="8">
    <source>
        <dbReference type="Proteomes" id="UP000696485"/>
    </source>
</evidence>
<comment type="caution">
    <text evidence="7">The sequence shown here is derived from an EMBL/GenBank/DDBJ whole genome shotgun (WGS) entry which is preliminary data.</text>
</comment>
<name>A0A9P5VQM6_9FUNG</name>
<evidence type="ECO:0000256" key="1">
    <source>
        <dbReference type="ARBA" id="ARBA00004477"/>
    </source>
</evidence>
<evidence type="ECO:0000256" key="6">
    <source>
        <dbReference type="SAM" id="Phobius"/>
    </source>
</evidence>
<keyword evidence="5 6" id="KW-0472">Membrane</keyword>
<dbReference type="Proteomes" id="UP000696485">
    <property type="component" value="Unassembled WGS sequence"/>
</dbReference>
<accession>A0A9P5VQM6</accession>
<dbReference type="InterPro" id="IPR021013">
    <property type="entry name" value="ATPase_Vma12"/>
</dbReference>
<dbReference type="AlphaFoldDB" id="A0A9P5VQM6"/>
<keyword evidence="4 6" id="KW-1133">Transmembrane helix</keyword>
<evidence type="ECO:0000313" key="7">
    <source>
        <dbReference type="EMBL" id="KAF9337133.1"/>
    </source>
</evidence>
<keyword evidence="8" id="KW-1185">Reference proteome</keyword>
<feature type="transmembrane region" description="Helical" evidence="6">
    <location>
        <begin position="185"/>
        <end position="203"/>
    </location>
</feature>
<sequence>MVNLKWTPRLEAAFHKVETLHKQHQTDLTHDETETLEQVQGHLITPQENASVDMDLVKRVSTLLLKYGRISNTEDTSDEDYIHTMIKGSSVYVPKAPPKERNPELDRIMEGIKAQVAEKEYQRMVSSINGPTNTVASHLRQDIQDLKDVKAHAIGIVNVLYTGAAVFTAVFLISKHFTDEIGKRVLLAFLGFVLIVACEAYLYSRHASASSTGDGFSRKKKNKRLPDDVVVTTRTFVSTKKSL</sequence>
<dbReference type="Pfam" id="PF11712">
    <property type="entry name" value="Vma12"/>
    <property type="match status" value="1"/>
</dbReference>
<proteinExistence type="predicted"/>
<keyword evidence="2 6" id="KW-0812">Transmembrane</keyword>
<protein>
    <recommendedName>
        <fullName evidence="9">Endoplasmic reticulum-based factor for assembly of V-ATPase-domain-containing protein</fullName>
    </recommendedName>
</protein>
<reference evidence="7" key="1">
    <citation type="journal article" date="2020" name="Fungal Divers.">
        <title>Resolving the Mortierellaceae phylogeny through synthesis of multi-gene phylogenetics and phylogenomics.</title>
        <authorList>
            <person name="Vandepol N."/>
            <person name="Liber J."/>
            <person name="Desiro A."/>
            <person name="Na H."/>
            <person name="Kennedy M."/>
            <person name="Barry K."/>
            <person name="Grigoriev I.V."/>
            <person name="Miller A.N."/>
            <person name="O'Donnell K."/>
            <person name="Stajich J.E."/>
            <person name="Bonito G."/>
        </authorList>
    </citation>
    <scope>NUCLEOTIDE SEQUENCE</scope>
    <source>
        <strain evidence="7">NVP1</strain>
    </source>
</reference>
<dbReference type="EMBL" id="JAAAUY010000036">
    <property type="protein sequence ID" value="KAF9337133.1"/>
    <property type="molecule type" value="Genomic_DNA"/>
</dbReference>
<organism evidence="7 8">
    <name type="scientific">Podila minutissima</name>
    <dbReference type="NCBI Taxonomy" id="64525"/>
    <lineage>
        <taxon>Eukaryota</taxon>
        <taxon>Fungi</taxon>
        <taxon>Fungi incertae sedis</taxon>
        <taxon>Mucoromycota</taxon>
        <taxon>Mortierellomycotina</taxon>
        <taxon>Mortierellomycetes</taxon>
        <taxon>Mortierellales</taxon>
        <taxon>Mortierellaceae</taxon>
        <taxon>Podila</taxon>
    </lineage>
</organism>
<evidence type="ECO:0000256" key="5">
    <source>
        <dbReference type="ARBA" id="ARBA00023136"/>
    </source>
</evidence>
<keyword evidence="3" id="KW-0256">Endoplasmic reticulum</keyword>